<dbReference type="GO" id="GO:0022904">
    <property type="term" value="P:respiratory electron transport chain"/>
    <property type="evidence" value="ECO:0007669"/>
    <property type="project" value="TreeGrafter"/>
</dbReference>
<dbReference type="OrthoDB" id="1709968at2759"/>
<dbReference type="GO" id="GO:0051536">
    <property type="term" value="F:iron-sulfur cluster binding"/>
    <property type="evidence" value="ECO:0007669"/>
    <property type="project" value="InterPro"/>
</dbReference>
<evidence type="ECO:0000313" key="2">
    <source>
        <dbReference type="Proteomes" id="UP000231279"/>
    </source>
</evidence>
<reference evidence="2" key="1">
    <citation type="journal article" date="2018" name="Gigascience">
        <title>Genome assembly of the Pink Ipe (Handroanthus impetiginosus, Bignoniaceae), a highly valued, ecologically keystone Neotropical timber forest tree.</title>
        <authorList>
            <person name="Silva-Junior O.B."/>
            <person name="Grattapaglia D."/>
            <person name="Novaes E."/>
            <person name="Collevatti R.G."/>
        </authorList>
    </citation>
    <scope>NUCLEOTIDE SEQUENCE [LARGE SCALE GENOMIC DNA]</scope>
    <source>
        <strain evidence="2">cv. UFG-1</strain>
    </source>
</reference>
<keyword evidence="2" id="KW-1185">Reference proteome</keyword>
<organism evidence="1 2">
    <name type="scientific">Handroanthus impetiginosus</name>
    <dbReference type="NCBI Taxonomy" id="429701"/>
    <lineage>
        <taxon>Eukaryota</taxon>
        <taxon>Viridiplantae</taxon>
        <taxon>Streptophyta</taxon>
        <taxon>Embryophyta</taxon>
        <taxon>Tracheophyta</taxon>
        <taxon>Spermatophyta</taxon>
        <taxon>Magnoliopsida</taxon>
        <taxon>eudicotyledons</taxon>
        <taxon>Gunneridae</taxon>
        <taxon>Pentapetalae</taxon>
        <taxon>asterids</taxon>
        <taxon>lamiids</taxon>
        <taxon>Lamiales</taxon>
        <taxon>Bignoniaceae</taxon>
        <taxon>Crescentiina</taxon>
        <taxon>Tabebuia alliance</taxon>
        <taxon>Handroanthus</taxon>
    </lineage>
</organism>
<dbReference type="InterPro" id="IPR009051">
    <property type="entry name" value="Helical_ferredxn"/>
</dbReference>
<dbReference type="SUPFAM" id="SSF46548">
    <property type="entry name" value="alpha-helical ferredoxin"/>
    <property type="match status" value="1"/>
</dbReference>
<dbReference type="GO" id="GO:0005739">
    <property type="term" value="C:mitochondrion"/>
    <property type="evidence" value="ECO:0007669"/>
    <property type="project" value="TreeGrafter"/>
</dbReference>
<dbReference type="Proteomes" id="UP000231279">
    <property type="component" value="Unassembled WGS sequence"/>
</dbReference>
<dbReference type="InterPro" id="IPR050573">
    <property type="entry name" value="SDH/FRD_Iron-Sulfur"/>
</dbReference>
<dbReference type="PANTHER" id="PTHR11921">
    <property type="entry name" value="SUCCINATE DEHYDROGENASE IRON-SULFUR PROTEIN"/>
    <property type="match status" value="1"/>
</dbReference>
<evidence type="ECO:0000313" key="1">
    <source>
        <dbReference type="EMBL" id="PIN17822.1"/>
    </source>
</evidence>
<dbReference type="GO" id="GO:0009060">
    <property type="term" value="P:aerobic respiration"/>
    <property type="evidence" value="ECO:0007669"/>
    <property type="project" value="TreeGrafter"/>
</dbReference>
<gene>
    <name evidence="1" type="ORF">CDL12_09526</name>
</gene>
<name>A0A2G9HJV4_9LAMI</name>
<accession>A0A2G9HJV4</accession>
<dbReference type="Gene3D" id="1.10.1060.10">
    <property type="entry name" value="Alpha-helical ferredoxin"/>
    <property type="match status" value="1"/>
</dbReference>
<protein>
    <submittedName>
        <fullName evidence="1">Succinate dehydrogenase</fullName>
        <ecNumber evidence="1">1.3.5.1</ecNumber>
    </submittedName>
</protein>
<dbReference type="STRING" id="429701.A0A2G9HJV4"/>
<dbReference type="PANTHER" id="PTHR11921:SF29">
    <property type="entry name" value="SUCCINATE DEHYDROGENASE [UBIQUINONE] IRON-SULFUR SUBUNIT, MITOCHONDRIAL"/>
    <property type="match status" value="1"/>
</dbReference>
<dbReference type="AlphaFoldDB" id="A0A2G9HJV4"/>
<dbReference type="EMBL" id="NKXS01001605">
    <property type="protein sequence ID" value="PIN17822.1"/>
    <property type="molecule type" value="Genomic_DNA"/>
</dbReference>
<sequence>MKFLMMYGKRLNFEVAFVDIGYWDFAIAMVKKEWIMDSRDEYTKVRLDAINDEFKLYRCHTILNCAKAARRD</sequence>
<comment type="caution">
    <text evidence="1">The sequence shown here is derived from an EMBL/GenBank/DDBJ whole genome shotgun (WGS) entry which is preliminary data.</text>
</comment>
<dbReference type="GO" id="GO:0008177">
    <property type="term" value="F:succinate dehydrogenase (quinone) activity"/>
    <property type="evidence" value="ECO:0007669"/>
    <property type="project" value="UniProtKB-EC"/>
</dbReference>
<dbReference type="EC" id="1.3.5.1" evidence="1"/>
<keyword evidence="1" id="KW-0560">Oxidoreductase</keyword>
<proteinExistence type="predicted"/>